<proteinExistence type="predicted"/>
<accession>A0A8T0JEH6</accession>
<keyword evidence="2" id="KW-1185">Reference proteome</keyword>
<sequence>MAARKPQNVLELNFSRNMKNFGDNFTLWTLKEEWKRPTQPNRRAHQDHQSLTMYTIGMHIQALNSATAFLKRDDTLE</sequence>
<protein>
    <submittedName>
        <fullName evidence="1">Uncharacterized protein</fullName>
    </submittedName>
</protein>
<reference evidence="1" key="1">
    <citation type="submission" date="2020-06" db="EMBL/GenBank/DDBJ databases">
        <title>WGS assembly of Ceratodon purpureus strain R40.</title>
        <authorList>
            <person name="Carey S.B."/>
            <person name="Jenkins J."/>
            <person name="Shu S."/>
            <person name="Lovell J.T."/>
            <person name="Sreedasyam A."/>
            <person name="Maumus F."/>
            <person name="Tiley G.P."/>
            <person name="Fernandez-Pozo N."/>
            <person name="Barry K."/>
            <person name="Chen C."/>
            <person name="Wang M."/>
            <person name="Lipzen A."/>
            <person name="Daum C."/>
            <person name="Saski C.A."/>
            <person name="Payton A.C."/>
            <person name="Mcbreen J.C."/>
            <person name="Conrad R.E."/>
            <person name="Kollar L.M."/>
            <person name="Olsson S."/>
            <person name="Huttunen S."/>
            <person name="Landis J.B."/>
            <person name="Wickett N.J."/>
            <person name="Johnson M.G."/>
            <person name="Rensing S.A."/>
            <person name="Grimwood J."/>
            <person name="Schmutz J."/>
            <person name="Mcdaniel S.F."/>
        </authorList>
    </citation>
    <scope>NUCLEOTIDE SEQUENCE</scope>
    <source>
        <strain evidence="1">R40</strain>
    </source>
</reference>
<name>A0A8T0JEH6_CERPU</name>
<dbReference type="Proteomes" id="UP000822688">
    <property type="component" value="Chromosome 1"/>
</dbReference>
<dbReference type="AlphaFoldDB" id="A0A8T0JEH6"/>
<evidence type="ECO:0000313" key="2">
    <source>
        <dbReference type="Proteomes" id="UP000822688"/>
    </source>
</evidence>
<dbReference type="EMBL" id="CM026421">
    <property type="protein sequence ID" value="KAG0593512.1"/>
    <property type="molecule type" value="Genomic_DNA"/>
</dbReference>
<organism evidence="1 2">
    <name type="scientific">Ceratodon purpureus</name>
    <name type="common">Fire moss</name>
    <name type="synonym">Dicranum purpureum</name>
    <dbReference type="NCBI Taxonomy" id="3225"/>
    <lineage>
        <taxon>Eukaryota</taxon>
        <taxon>Viridiplantae</taxon>
        <taxon>Streptophyta</taxon>
        <taxon>Embryophyta</taxon>
        <taxon>Bryophyta</taxon>
        <taxon>Bryophytina</taxon>
        <taxon>Bryopsida</taxon>
        <taxon>Dicranidae</taxon>
        <taxon>Pseudoditrichales</taxon>
        <taxon>Ditrichaceae</taxon>
        <taxon>Ceratodon</taxon>
    </lineage>
</organism>
<comment type="caution">
    <text evidence="1">The sequence shown here is derived from an EMBL/GenBank/DDBJ whole genome shotgun (WGS) entry which is preliminary data.</text>
</comment>
<evidence type="ECO:0000313" key="1">
    <source>
        <dbReference type="EMBL" id="KAG0593512.1"/>
    </source>
</evidence>
<gene>
    <name evidence="1" type="ORF">KC19_1G335500</name>
</gene>